<evidence type="ECO:0000313" key="2">
    <source>
        <dbReference type="Proteomes" id="UP000503259"/>
    </source>
</evidence>
<name>A0A6M3T1C1_9CAUD</name>
<keyword evidence="2" id="KW-1185">Reference proteome</keyword>
<accession>A0A6M3T1C1</accession>
<gene>
    <name evidence="1" type="primary">32</name>
    <name evidence="1" type="ORF">PBI_MA5_32</name>
</gene>
<proteinExistence type="predicted"/>
<evidence type="ECO:0000313" key="1">
    <source>
        <dbReference type="EMBL" id="QJD52085.1"/>
    </source>
</evidence>
<dbReference type="PROSITE" id="PS51257">
    <property type="entry name" value="PROKAR_LIPOPROTEIN"/>
    <property type="match status" value="1"/>
</dbReference>
<dbReference type="Proteomes" id="UP000503259">
    <property type="component" value="Segment"/>
</dbReference>
<organism evidence="1 2">
    <name type="scientific">Mycobacterium phage MA5</name>
    <dbReference type="NCBI Taxonomy" id="2725640"/>
    <lineage>
        <taxon>Viruses</taxon>
        <taxon>Duplodnaviria</taxon>
        <taxon>Heunggongvirae</taxon>
        <taxon>Uroviricota</taxon>
        <taxon>Caudoviricetes</taxon>
        <taxon>Veracruzvirus</taxon>
        <taxon>Veracruzvirus MA5</taxon>
    </lineage>
</organism>
<dbReference type="EMBL" id="MT310879">
    <property type="protein sequence ID" value="QJD52085.1"/>
    <property type="molecule type" value="Genomic_DNA"/>
</dbReference>
<protein>
    <submittedName>
        <fullName evidence="1">Membrane protein</fullName>
    </submittedName>
</protein>
<reference evidence="1 2" key="1">
    <citation type="submission" date="2020-04" db="EMBL/GenBank/DDBJ databases">
        <authorList>
            <person name="Curtis N."/>
            <person name="Falkinham J.O."/>
            <person name="Garlena R.A."/>
            <person name="Russell D.A."/>
            <person name="Pope W.H."/>
            <person name="Jacobs-Sera D."/>
            <person name="Hatfull G.F."/>
        </authorList>
    </citation>
    <scope>NUCLEOTIDE SEQUENCE [LARGE SCALE GENOMIC DNA]</scope>
</reference>
<dbReference type="RefSeq" id="YP_010060393.1">
    <property type="nucleotide sequence ID" value="NC_054771.1"/>
</dbReference>
<dbReference type="GeneID" id="64868250"/>
<sequence>MTKLAYAVAGIAAAATLSACGGSEPADAATGTKKPPVEEKRGTVVFEVGGDYTHASYDDNFENGIEYPEGTGRVELTGDDVPQPPKPLYTWANSAEGRDTEAWCRITVDGKVVMEDRQIGEANDPMCLYMPTP</sequence>
<dbReference type="KEGG" id="vg:64868250"/>